<dbReference type="Pfam" id="PF04863">
    <property type="entry name" value="EGF_alliinase"/>
    <property type="match status" value="1"/>
</dbReference>
<evidence type="ECO:0000259" key="5">
    <source>
        <dbReference type="Pfam" id="PF04864"/>
    </source>
</evidence>
<evidence type="ECO:0000313" key="6">
    <source>
        <dbReference type="EMBL" id="WOK97970.1"/>
    </source>
</evidence>
<dbReference type="InterPro" id="IPR006948">
    <property type="entry name" value="Alliinase_C"/>
</dbReference>
<evidence type="ECO:0000259" key="4">
    <source>
        <dbReference type="Pfam" id="PF04863"/>
    </source>
</evidence>
<comment type="similarity">
    <text evidence="2">Belongs to the alliinase family.</text>
</comment>
<sequence>MNNNGCRTGGGGGGGGKPNLATPLLLLCLFSSLALNSYFCSSHLHLSRRRPLPAASGWARSAAAEAEAVAAIDCSGHGRAFLDSERAGGVPVCECNGCYSGSDCSQLLLDCPADLDSGDPLFLEVYWQEHAASSAVVFSGWHRMSYITNGQSNSFISDELDKNIRLLHQVVGNAIVDDKLIILGAGSSQLINALVYALSSSSSNANSSSPALVVASIPYYPFYKAQTTLFQTRHYAWEGDASNLVNSSADNIIEFVTSPNNPDGQMKHSVVRGAAVIYDHAYYWPHFAAIQAPADGDVMLFTNSKVSGHAGSRFGWALIKDEQVYLRAIEYMQLNTMGTSHDTQLRILKLIKVMIAEQGGEKDIFEFGYNTLKARWSRLSNLISSSNRFSLQQLSPQYCNYFKKIRDPSPAYAWLKCEREEDEDCNKVLENAGIISRGGALFEAGSHYTRISLIKNQDYFELFMKRMEALVSNSSSSAASA</sequence>
<keyword evidence="6" id="KW-0808">Transferase</keyword>
<dbReference type="PANTHER" id="PTHR43795:SF20">
    <property type="entry name" value="TRYPTOPHAN AMINOTRANSFERASE-RELATED PROTEIN 3"/>
    <property type="match status" value="1"/>
</dbReference>
<protein>
    <submittedName>
        <fullName evidence="6">Tryptophan aminotransferase-related protein 3</fullName>
    </submittedName>
</protein>
<dbReference type="InterPro" id="IPR015421">
    <property type="entry name" value="PyrdxlP-dep_Trfase_major"/>
</dbReference>
<dbReference type="Gene3D" id="3.40.640.10">
    <property type="entry name" value="Type I PLP-dependent aspartate aminotransferase-like (Major domain)"/>
    <property type="match status" value="1"/>
</dbReference>
<organism evidence="6 7">
    <name type="scientific">Canna indica</name>
    <name type="common">Indian-shot</name>
    <dbReference type="NCBI Taxonomy" id="4628"/>
    <lineage>
        <taxon>Eukaryota</taxon>
        <taxon>Viridiplantae</taxon>
        <taxon>Streptophyta</taxon>
        <taxon>Embryophyta</taxon>
        <taxon>Tracheophyta</taxon>
        <taxon>Spermatophyta</taxon>
        <taxon>Magnoliopsida</taxon>
        <taxon>Liliopsida</taxon>
        <taxon>Zingiberales</taxon>
        <taxon>Cannaceae</taxon>
        <taxon>Canna</taxon>
    </lineage>
</organism>
<feature type="domain" description="Alliinase EGF-like" evidence="4">
    <location>
        <begin position="58"/>
        <end position="111"/>
    </location>
</feature>
<reference evidence="6 7" key="1">
    <citation type="submission" date="2023-10" db="EMBL/GenBank/DDBJ databases">
        <title>Chromosome-scale genome assembly provides insights into flower coloration mechanisms of Canna indica.</title>
        <authorList>
            <person name="Li C."/>
        </authorList>
    </citation>
    <scope>NUCLEOTIDE SEQUENCE [LARGE SCALE GENOMIC DNA]</scope>
    <source>
        <tissue evidence="6">Flower</tissue>
    </source>
</reference>
<dbReference type="InterPro" id="IPR015424">
    <property type="entry name" value="PyrdxlP-dep_Trfase"/>
</dbReference>
<keyword evidence="3" id="KW-0663">Pyridoxal phosphate</keyword>
<dbReference type="GO" id="GO:0008483">
    <property type="term" value="F:transaminase activity"/>
    <property type="evidence" value="ECO:0007669"/>
    <property type="project" value="UniProtKB-KW"/>
</dbReference>
<dbReference type="Gene3D" id="2.10.25.30">
    <property type="entry name" value="EGF-like, alliinase"/>
    <property type="match status" value="1"/>
</dbReference>
<dbReference type="SUPFAM" id="SSF53383">
    <property type="entry name" value="PLP-dependent transferases"/>
    <property type="match status" value="1"/>
</dbReference>
<accession>A0AAQ3K270</accession>
<dbReference type="Pfam" id="PF04864">
    <property type="entry name" value="Alliinase_C"/>
    <property type="match status" value="1"/>
</dbReference>
<dbReference type="GO" id="GO:0016846">
    <property type="term" value="F:carbon-sulfur lyase activity"/>
    <property type="evidence" value="ECO:0007669"/>
    <property type="project" value="InterPro"/>
</dbReference>
<evidence type="ECO:0000256" key="3">
    <source>
        <dbReference type="ARBA" id="ARBA00022898"/>
    </source>
</evidence>
<evidence type="ECO:0000256" key="2">
    <source>
        <dbReference type="ARBA" id="ARBA00006312"/>
    </source>
</evidence>
<keyword evidence="6" id="KW-0032">Aminotransferase</keyword>
<evidence type="ECO:0000256" key="1">
    <source>
        <dbReference type="ARBA" id="ARBA00001933"/>
    </source>
</evidence>
<dbReference type="InterPro" id="IPR015422">
    <property type="entry name" value="PyrdxlP-dep_Trfase_small"/>
</dbReference>
<dbReference type="EMBL" id="CP136891">
    <property type="protein sequence ID" value="WOK97970.1"/>
    <property type="molecule type" value="Genomic_DNA"/>
</dbReference>
<dbReference type="CDD" id="cd00609">
    <property type="entry name" value="AAT_like"/>
    <property type="match status" value="1"/>
</dbReference>
<gene>
    <name evidence="6" type="ORF">Cni_G06678</name>
</gene>
<evidence type="ECO:0000313" key="7">
    <source>
        <dbReference type="Proteomes" id="UP001327560"/>
    </source>
</evidence>
<name>A0AAQ3K270_9LILI</name>
<keyword evidence="7" id="KW-1185">Reference proteome</keyword>
<dbReference type="Proteomes" id="UP001327560">
    <property type="component" value="Chromosome 2"/>
</dbReference>
<dbReference type="InterPro" id="IPR006947">
    <property type="entry name" value="EGF_alliinase"/>
</dbReference>
<proteinExistence type="inferred from homology"/>
<feature type="domain" description="Alliinase C-terminal" evidence="5">
    <location>
        <begin position="113"/>
        <end position="470"/>
    </location>
</feature>
<dbReference type="GO" id="GO:0006520">
    <property type="term" value="P:amino acid metabolic process"/>
    <property type="evidence" value="ECO:0007669"/>
    <property type="project" value="TreeGrafter"/>
</dbReference>
<comment type="cofactor">
    <cofactor evidence="1">
        <name>pyridoxal 5'-phosphate</name>
        <dbReference type="ChEBI" id="CHEBI:597326"/>
    </cofactor>
</comment>
<dbReference type="InterPro" id="IPR050478">
    <property type="entry name" value="Ethylene_sulfur-biosynth"/>
</dbReference>
<dbReference type="Gene3D" id="3.90.1150.10">
    <property type="entry name" value="Aspartate Aminotransferase, domain 1"/>
    <property type="match status" value="1"/>
</dbReference>
<dbReference type="PANTHER" id="PTHR43795">
    <property type="entry name" value="BIFUNCTIONAL ASPARTATE AMINOTRANSFERASE AND GLUTAMATE/ASPARTATE-PREPHENATE AMINOTRANSFERASE-RELATED"/>
    <property type="match status" value="1"/>
</dbReference>
<dbReference type="AlphaFoldDB" id="A0AAQ3K270"/>
<dbReference type="InterPro" id="IPR037029">
    <property type="entry name" value="Alliinase_N_sf"/>
</dbReference>